<dbReference type="KEGG" id="kng:KNAG_0G02230"/>
<evidence type="ECO:0000256" key="4">
    <source>
        <dbReference type="SAM" id="SignalP"/>
    </source>
</evidence>
<proteinExistence type="inferred from homology"/>
<dbReference type="EMBL" id="HE978320">
    <property type="protein sequence ID" value="CCK71281.1"/>
    <property type="molecule type" value="Genomic_DNA"/>
</dbReference>
<evidence type="ECO:0000256" key="3">
    <source>
        <dbReference type="ARBA" id="ARBA00022729"/>
    </source>
</evidence>
<keyword evidence="6" id="KW-1185">Reference proteome</keyword>
<reference evidence="5 6" key="1">
    <citation type="journal article" date="2011" name="Proc. Natl. Acad. Sci. U.S.A.">
        <title>Evolutionary erosion of yeast sex chromosomes by mating-type switching accidents.</title>
        <authorList>
            <person name="Gordon J.L."/>
            <person name="Armisen D."/>
            <person name="Proux-Wera E."/>
            <person name="Oheigeartaigh S.S."/>
            <person name="Byrne K.P."/>
            <person name="Wolfe K.H."/>
        </authorList>
    </citation>
    <scope>NUCLEOTIDE SEQUENCE [LARGE SCALE GENOMIC DNA]</scope>
    <source>
        <strain evidence="6">ATCC MYA-139 / BCRC 22969 / CBS 8797 / CCRC 22969 / KCTC 17520 / NBRC 10181 / NCYC 3082</strain>
    </source>
</reference>
<dbReference type="OrthoDB" id="2234316at2759"/>
<dbReference type="HOGENOM" id="CLU_142363_1_0_1"/>
<dbReference type="OMA" id="KPATHDE"/>
<feature type="signal peptide" evidence="4">
    <location>
        <begin position="1"/>
        <end position="17"/>
    </location>
</feature>
<dbReference type="Proteomes" id="UP000006310">
    <property type="component" value="Chromosome 7"/>
</dbReference>
<dbReference type="InterPro" id="IPR034543">
    <property type="entry name" value="LCL2"/>
</dbReference>
<dbReference type="PANTHER" id="PTHR38425">
    <property type="entry name" value="LONG CHRONOLOGICAL LIFESPAN PROTEIN 2"/>
    <property type="match status" value="1"/>
</dbReference>
<evidence type="ECO:0000256" key="1">
    <source>
        <dbReference type="ARBA" id="ARBA00010545"/>
    </source>
</evidence>
<evidence type="ECO:0000313" key="6">
    <source>
        <dbReference type="Proteomes" id="UP000006310"/>
    </source>
</evidence>
<dbReference type="STRING" id="1071383.J7S936"/>
<dbReference type="AlphaFoldDB" id="J7S936"/>
<accession>J7S936</accession>
<keyword evidence="3 4" id="KW-0732">Signal</keyword>
<gene>
    <name evidence="5" type="primary">KNAG0G02230</name>
    <name evidence="5" type="ordered locus">KNAG_0G02230</name>
</gene>
<dbReference type="RefSeq" id="XP_022465527.1">
    <property type="nucleotide sequence ID" value="XM_022609097.1"/>
</dbReference>
<name>J7S936_HUIN7</name>
<comment type="similarity">
    <text evidence="1">Belongs to the LCL2 family.</text>
</comment>
<evidence type="ECO:0000313" key="5">
    <source>
        <dbReference type="EMBL" id="CCK71281.1"/>
    </source>
</evidence>
<protein>
    <recommendedName>
        <fullName evidence="2">Long chronological lifespan protein 2</fullName>
    </recommendedName>
</protein>
<dbReference type="GeneID" id="34527005"/>
<organism evidence="5 6">
    <name type="scientific">Huiozyma naganishii (strain ATCC MYA-139 / BCRC 22969 / CBS 8797 / KCTC 17520 / NBRC 10181 / NCYC 3082 / Yp74L-3)</name>
    <name type="common">Yeast</name>
    <name type="synonym">Kazachstania naganishii</name>
    <dbReference type="NCBI Taxonomy" id="1071383"/>
    <lineage>
        <taxon>Eukaryota</taxon>
        <taxon>Fungi</taxon>
        <taxon>Dikarya</taxon>
        <taxon>Ascomycota</taxon>
        <taxon>Saccharomycotina</taxon>
        <taxon>Saccharomycetes</taxon>
        <taxon>Saccharomycetales</taxon>
        <taxon>Saccharomycetaceae</taxon>
        <taxon>Huiozyma</taxon>
    </lineage>
</organism>
<dbReference type="PANTHER" id="PTHR38425:SF1">
    <property type="entry name" value="LONG CHRONOLOGICAL LIFESPAN PROTEIN 2"/>
    <property type="match status" value="1"/>
</dbReference>
<dbReference type="GO" id="GO:0036503">
    <property type="term" value="P:ERAD pathway"/>
    <property type="evidence" value="ECO:0007669"/>
    <property type="project" value="TreeGrafter"/>
</dbReference>
<evidence type="ECO:0000256" key="2">
    <source>
        <dbReference type="ARBA" id="ARBA00018534"/>
    </source>
</evidence>
<sequence length="131" mass="15318">MLKSVFFMTLLWGVSTAFMFDFHHQQRQQQQQQQEQQRSYEDRVLDNECPNYLCPDTLQCVKEKKDCPCPFSKSQLKCELPNGDYLCISKPATHDQKLNEQYDDSKKGPQFKAGNGIRDCGWILDVYQGKI</sequence>
<dbReference type="CDD" id="cd23996">
    <property type="entry name" value="LCL2-like"/>
    <property type="match status" value="1"/>
</dbReference>
<reference evidence="6" key="2">
    <citation type="submission" date="2012-08" db="EMBL/GenBank/DDBJ databases">
        <title>Genome sequence of Kazachstania naganishii.</title>
        <authorList>
            <person name="Gordon J.L."/>
            <person name="Armisen D."/>
            <person name="Proux-Wera E."/>
            <person name="OhEigeartaigh S.S."/>
            <person name="Byrne K.P."/>
            <person name="Wolfe K.H."/>
        </authorList>
    </citation>
    <scope>NUCLEOTIDE SEQUENCE [LARGE SCALE GENOMIC DNA]</scope>
    <source>
        <strain evidence="6">ATCC MYA-139 / BCRC 22969 / CBS 8797 / CCRC 22969 / KCTC 17520 / NBRC 10181 / NCYC 3082</strain>
    </source>
</reference>
<feature type="chain" id="PRO_5003797534" description="Long chronological lifespan protein 2" evidence="4">
    <location>
        <begin position="18"/>
        <end position="131"/>
    </location>
</feature>
<dbReference type="eggNOG" id="ENOG502S416">
    <property type="taxonomic scope" value="Eukaryota"/>
</dbReference>